<accession>A0AAV4CHP5</accession>
<reference evidence="1 2" key="1">
    <citation type="journal article" date="2021" name="Elife">
        <title>Chloroplast acquisition without the gene transfer in kleptoplastic sea slugs, Plakobranchus ocellatus.</title>
        <authorList>
            <person name="Maeda T."/>
            <person name="Takahashi S."/>
            <person name="Yoshida T."/>
            <person name="Shimamura S."/>
            <person name="Takaki Y."/>
            <person name="Nagai Y."/>
            <person name="Toyoda A."/>
            <person name="Suzuki Y."/>
            <person name="Arimoto A."/>
            <person name="Ishii H."/>
            <person name="Satoh N."/>
            <person name="Nishiyama T."/>
            <person name="Hasebe M."/>
            <person name="Maruyama T."/>
            <person name="Minagawa J."/>
            <person name="Obokata J."/>
            <person name="Shigenobu S."/>
        </authorList>
    </citation>
    <scope>NUCLEOTIDE SEQUENCE [LARGE SCALE GENOMIC DNA]</scope>
</reference>
<gene>
    <name evidence="1" type="ORF">PoB_005733200</name>
</gene>
<name>A0AAV4CHP5_9GAST</name>
<dbReference type="Proteomes" id="UP000735302">
    <property type="component" value="Unassembled WGS sequence"/>
</dbReference>
<organism evidence="1 2">
    <name type="scientific">Plakobranchus ocellatus</name>
    <dbReference type="NCBI Taxonomy" id="259542"/>
    <lineage>
        <taxon>Eukaryota</taxon>
        <taxon>Metazoa</taxon>
        <taxon>Spiralia</taxon>
        <taxon>Lophotrochozoa</taxon>
        <taxon>Mollusca</taxon>
        <taxon>Gastropoda</taxon>
        <taxon>Heterobranchia</taxon>
        <taxon>Euthyneura</taxon>
        <taxon>Panpulmonata</taxon>
        <taxon>Sacoglossa</taxon>
        <taxon>Placobranchoidea</taxon>
        <taxon>Plakobranchidae</taxon>
        <taxon>Plakobranchus</taxon>
    </lineage>
</organism>
<comment type="caution">
    <text evidence="1">The sequence shown here is derived from an EMBL/GenBank/DDBJ whole genome shotgun (WGS) entry which is preliminary data.</text>
</comment>
<proteinExistence type="predicted"/>
<evidence type="ECO:0000313" key="2">
    <source>
        <dbReference type="Proteomes" id="UP000735302"/>
    </source>
</evidence>
<dbReference type="EMBL" id="BLXT01006265">
    <property type="protein sequence ID" value="GFO30827.1"/>
    <property type="molecule type" value="Genomic_DNA"/>
</dbReference>
<dbReference type="AlphaFoldDB" id="A0AAV4CHP5"/>
<protein>
    <submittedName>
        <fullName evidence="1">Uncharacterized protein</fullName>
    </submittedName>
</protein>
<evidence type="ECO:0000313" key="1">
    <source>
        <dbReference type="EMBL" id="GFO30827.1"/>
    </source>
</evidence>
<sequence>MIYFLEKHEETVCIGGRITTNLRFADGIDGIAGNGQELANLALYGVGEEEAEKGEDGKHNIREWTGIVVRELLRRVESWGEGRKLFAINHPGASQRMDIYRIDDDDDDDDDDFDDELILSYCLPRSHIIFS</sequence>
<keyword evidence="2" id="KW-1185">Reference proteome</keyword>